<name>F1TF01_9FIRM</name>
<keyword evidence="2 5" id="KW-0645">Protease</keyword>
<dbReference type="eggNOG" id="COG1404">
    <property type="taxonomic scope" value="Bacteria"/>
</dbReference>
<reference evidence="7" key="2">
    <citation type="submission" date="2011-01" db="EMBL/GenBank/DDBJ databases">
        <title>The Non-contiguous Finished genome of Clostridium papyrosolvens.</title>
        <authorList>
            <person name="Lucas S."/>
            <person name="Copeland A."/>
            <person name="Lapidus A."/>
            <person name="Cheng J.-F."/>
            <person name="Goodwin L."/>
            <person name="Pitluck S."/>
            <person name="Misra M."/>
            <person name="Chertkov O."/>
            <person name="Detter J.C."/>
            <person name="Han C."/>
            <person name="Tapia R."/>
            <person name="Land M."/>
            <person name="Hauser L."/>
            <person name="Kyrpides N."/>
            <person name="Ivanova N."/>
            <person name="Pagani I."/>
            <person name="Mouttaki H."/>
            <person name="He Z."/>
            <person name="Zhou J."/>
            <person name="Hemme C.L."/>
            <person name="Woyke T."/>
        </authorList>
    </citation>
    <scope>NUCLEOTIDE SEQUENCE [LARGE SCALE GENOMIC DNA]</scope>
    <source>
        <strain evidence="7">DSM 2782</strain>
    </source>
</reference>
<dbReference type="Gene3D" id="3.40.50.200">
    <property type="entry name" value="Peptidase S8/S53 domain"/>
    <property type="match status" value="1"/>
</dbReference>
<dbReference type="PROSITE" id="PS51892">
    <property type="entry name" value="SUBTILASE"/>
    <property type="match status" value="1"/>
</dbReference>
<feature type="domain" description="Peptidase S8/S53" evidence="6">
    <location>
        <begin position="7"/>
        <end position="227"/>
    </location>
</feature>
<dbReference type="GO" id="GO:0006508">
    <property type="term" value="P:proteolysis"/>
    <property type="evidence" value="ECO:0007669"/>
    <property type="project" value="UniProtKB-KW"/>
</dbReference>
<evidence type="ECO:0000256" key="2">
    <source>
        <dbReference type="ARBA" id="ARBA00022670"/>
    </source>
</evidence>
<evidence type="ECO:0000256" key="1">
    <source>
        <dbReference type="ARBA" id="ARBA00011073"/>
    </source>
</evidence>
<keyword evidence="3 5" id="KW-0378">Hydrolase</keyword>
<dbReference type="GO" id="GO:0004252">
    <property type="term" value="F:serine-type endopeptidase activity"/>
    <property type="evidence" value="ECO:0007669"/>
    <property type="project" value="UniProtKB-UniRule"/>
</dbReference>
<evidence type="ECO:0000256" key="5">
    <source>
        <dbReference type="PROSITE-ProRule" id="PRU01240"/>
    </source>
</evidence>
<dbReference type="InterPro" id="IPR050131">
    <property type="entry name" value="Peptidase_S8_subtilisin-like"/>
</dbReference>
<dbReference type="SUPFAM" id="SSF52743">
    <property type="entry name" value="Subtilisin-like"/>
    <property type="match status" value="1"/>
</dbReference>
<protein>
    <submittedName>
        <fullName evidence="7">Peptidase S8 and S53 subtilisin kexin sedolisin</fullName>
    </submittedName>
</protein>
<keyword evidence="8" id="KW-1185">Reference proteome</keyword>
<evidence type="ECO:0000256" key="4">
    <source>
        <dbReference type="ARBA" id="ARBA00022825"/>
    </source>
</evidence>
<sequence>MQIQKKPIRVAVIDSGIDTTISELDKNVSVSTGFMINTNGYITEYPNIKTKYQHGTIVSLIIRHICSNVEFISINILNDNISTDGRVLLYAMSRAFDYQPDIIHMSLGTTKWKYKRYIRKITKEAGRQNISLVAAVNNQGNISYPAYVKGVFGVKGDNFKDITHYSYRDDFFYAPLNAPEIQGCHGKDLKDAVGTSMSAAYITGHIANIRLNMGNLSIEKIKSILILNSIV</sequence>
<proteinExistence type="inferred from homology"/>
<gene>
    <name evidence="7" type="ORF">Cpap_1134</name>
</gene>
<comment type="similarity">
    <text evidence="1 5">Belongs to the peptidase S8 family.</text>
</comment>
<evidence type="ECO:0000259" key="6">
    <source>
        <dbReference type="Pfam" id="PF00082"/>
    </source>
</evidence>
<dbReference type="PANTHER" id="PTHR43806:SF11">
    <property type="entry name" value="CEREVISIN-RELATED"/>
    <property type="match status" value="1"/>
</dbReference>
<dbReference type="Pfam" id="PF00082">
    <property type="entry name" value="Peptidase_S8"/>
    <property type="match status" value="1"/>
</dbReference>
<organism evidence="7 8">
    <name type="scientific">Ruminiclostridium papyrosolvens DSM 2782</name>
    <dbReference type="NCBI Taxonomy" id="588581"/>
    <lineage>
        <taxon>Bacteria</taxon>
        <taxon>Bacillati</taxon>
        <taxon>Bacillota</taxon>
        <taxon>Clostridia</taxon>
        <taxon>Eubacteriales</taxon>
        <taxon>Oscillospiraceae</taxon>
        <taxon>Ruminiclostridium</taxon>
    </lineage>
</organism>
<dbReference type="RefSeq" id="WP_004620474.1">
    <property type="nucleotide sequence ID" value="NZ_ACXX02000010.1"/>
</dbReference>
<dbReference type="AlphaFoldDB" id="F1TF01"/>
<dbReference type="STRING" id="588581.Cpap_1134"/>
<dbReference type="Proteomes" id="UP000003860">
    <property type="component" value="Unassembled WGS sequence"/>
</dbReference>
<evidence type="ECO:0000256" key="3">
    <source>
        <dbReference type="ARBA" id="ARBA00022801"/>
    </source>
</evidence>
<dbReference type="PANTHER" id="PTHR43806">
    <property type="entry name" value="PEPTIDASE S8"/>
    <property type="match status" value="1"/>
</dbReference>
<feature type="active site" description="Charge relay system" evidence="5">
    <location>
        <position position="54"/>
    </location>
</feature>
<dbReference type="InterPro" id="IPR000209">
    <property type="entry name" value="Peptidase_S8/S53_dom"/>
</dbReference>
<evidence type="ECO:0000313" key="8">
    <source>
        <dbReference type="Proteomes" id="UP000003860"/>
    </source>
</evidence>
<evidence type="ECO:0000313" key="7">
    <source>
        <dbReference type="EMBL" id="EGD46939.1"/>
    </source>
</evidence>
<dbReference type="EMBL" id="ACXX02000010">
    <property type="protein sequence ID" value="EGD46939.1"/>
    <property type="molecule type" value="Genomic_DNA"/>
</dbReference>
<feature type="active site" description="Charge relay system" evidence="5">
    <location>
        <position position="14"/>
    </location>
</feature>
<accession>F1TF01</accession>
<dbReference type="InterPro" id="IPR036852">
    <property type="entry name" value="Peptidase_S8/S53_dom_sf"/>
</dbReference>
<comment type="caution">
    <text evidence="7">The sequence shown here is derived from an EMBL/GenBank/DDBJ whole genome shotgun (WGS) entry which is preliminary data.</text>
</comment>
<reference evidence="7" key="1">
    <citation type="submission" date="2009-07" db="EMBL/GenBank/DDBJ databases">
        <authorList>
            <consortium name="US DOE Joint Genome Institute (JGI-PGF)"/>
            <person name="Lucas S."/>
            <person name="Copeland A."/>
            <person name="Lapidus A."/>
            <person name="Glavina del Rio T."/>
            <person name="Tice H."/>
            <person name="Bruce D."/>
            <person name="Goodwin L."/>
            <person name="Pitluck S."/>
            <person name="Larimer F."/>
            <person name="Land M.L."/>
            <person name="Mouttaki H."/>
            <person name="He Z."/>
            <person name="Zhou J."/>
            <person name="Hemme C.L."/>
        </authorList>
    </citation>
    <scope>NUCLEOTIDE SEQUENCE [LARGE SCALE GENOMIC DNA]</scope>
    <source>
        <strain evidence="7">DSM 2782</strain>
    </source>
</reference>
<dbReference type="OrthoDB" id="2615814at2"/>
<keyword evidence="4 5" id="KW-0720">Serine protease</keyword>
<feature type="active site" description="Charge relay system" evidence="5">
    <location>
        <position position="196"/>
    </location>
</feature>